<comment type="caution">
    <text evidence="8">The sequence shown here is derived from an EMBL/GenBank/DDBJ whole genome shotgun (WGS) entry which is preliminary data.</text>
</comment>
<proteinExistence type="inferred from homology"/>
<evidence type="ECO:0000256" key="6">
    <source>
        <dbReference type="RuleBase" id="RU361157"/>
    </source>
</evidence>
<keyword evidence="4 6" id="KW-0472">Membrane</keyword>
<organism evidence="8 9">
    <name type="scientific">Spongiactinospora gelatinilytica</name>
    <dbReference type="NCBI Taxonomy" id="2666298"/>
    <lineage>
        <taxon>Bacteria</taxon>
        <taxon>Bacillati</taxon>
        <taxon>Actinomycetota</taxon>
        <taxon>Actinomycetes</taxon>
        <taxon>Streptosporangiales</taxon>
        <taxon>Streptosporangiaceae</taxon>
        <taxon>Spongiactinospora</taxon>
    </lineage>
</organism>
<keyword evidence="5" id="KW-0046">Antibiotic resistance</keyword>
<feature type="transmembrane region" description="Helical" evidence="6">
    <location>
        <begin position="100"/>
        <end position="125"/>
    </location>
</feature>
<keyword evidence="2 6" id="KW-0812">Transmembrane</keyword>
<dbReference type="PIRSF" id="PIRSF006648">
    <property type="entry name" value="DrrB"/>
    <property type="match status" value="1"/>
</dbReference>
<evidence type="ECO:0000259" key="7">
    <source>
        <dbReference type="PROSITE" id="PS51012"/>
    </source>
</evidence>
<dbReference type="GO" id="GO:0046677">
    <property type="term" value="P:response to antibiotic"/>
    <property type="evidence" value="ECO:0007669"/>
    <property type="project" value="UniProtKB-KW"/>
</dbReference>
<dbReference type="InterPro" id="IPR000412">
    <property type="entry name" value="ABC_2_transport"/>
</dbReference>
<dbReference type="GO" id="GO:0043190">
    <property type="term" value="C:ATP-binding cassette (ABC) transporter complex"/>
    <property type="evidence" value="ECO:0007669"/>
    <property type="project" value="InterPro"/>
</dbReference>
<evidence type="ECO:0000256" key="3">
    <source>
        <dbReference type="ARBA" id="ARBA00022989"/>
    </source>
</evidence>
<evidence type="ECO:0000256" key="4">
    <source>
        <dbReference type="ARBA" id="ARBA00023136"/>
    </source>
</evidence>
<evidence type="ECO:0000256" key="2">
    <source>
        <dbReference type="ARBA" id="ARBA00022692"/>
    </source>
</evidence>
<sequence length="243" mass="25895">MRKILAVETKLLLREPAGLIFAILLPIGLLLILGSLPTFRTPDPKLGGMRIIDNHFPAMMTALAVVTLAFVFVPGALALYREKGILRRMSTTPVHPGKLLAAQLVLNGATAVVAVLLMIVAGWLVHDVPIPKNVAGFAVSFVLGVASLFAIGLIIAAVVGAKAAPAVGNVLMFPLLFVSGMWMPREVMPEALRRIGDFLPVAPFGQTLRDTWAGGSPQVLNLVVMAVTLLVAGLVAVRIFRWE</sequence>
<evidence type="ECO:0000256" key="1">
    <source>
        <dbReference type="ARBA" id="ARBA00004141"/>
    </source>
</evidence>
<dbReference type="GO" id="GO:0140359">
    <property type="term" value="F:ABC-type transporter activity"/>
    <property type="evidence" value="ECO:0007669"/>
    <property type="project" value="InterPro"/>
</dbReference>
<dbReference type="EMBL" id="POUA01000426">
    <property type="protein sequence ID" value="PZG26885.1"/>
    <property type="molecule type" value="Genomic_DNA"/>
</dbReference>
<keyword evidence="6" id="KW-0813">Transport</keyword>
<keyword evidence="3 6" id="KW-1133">Transmembrane helix</keyword>
<dbReference type="PANTHER" id="PTHR43027">
    <property type="entry name" value="DOXORUBICIN RESISTANCE ABC TRANSPORTER PERMEASE PROTEIN DRRC-RELATED"/>
    <property type="match status" value="1"/>
</dbReference>
<keyword evidence="6" id="KW-1003">Cell membrane</keyword>
<dbReference type="PANTHER" id="PTHR43027:SF2">
    <property type="entry name" value="TRANSPORT PERMEASE PROTEIN"/>
    <property type="match status" value="1"/>
</dbReference>
<feature type="domain" description="ABC transmembrane type-2" evidence="7">
    <location>
        <begin position="17"/>
        <end position="243"/>
    </location>
</feature>
<dbReference type="InterPro" id="IPR013525">
    <property type="entry name" value="ABC2_TM"/>
</dbReference>
<evidence type="ECO:0000256" key="5">
    <source>
        <dbReference type="ARBA" id="ARBA00023251"/>
    </source>
</evidence>
<dbReference type="Proteomes" id="UP000248544">
    <property type="component" value="Unassembled WGS sequence"/>
</dbReference>
<accession>A0A2W2FEB3</accession>
<protein>
    <recommendedName>
        <fullName evidence="6">Transport permease protein</fullName>
    </recommendedName>
</protein>
<reference evidence="8 9" key="1">
    <citation type="submission" date="2018-01" db="EMBL/GenBank/DDBJ databases">
        <title>Draft genome sequence of Sphaerisporangium sp. 7K107.</title>
        <authorList>
            <person name="Sahin N."/>
            <person name="Saygin H."/>
            <person name="Ay H."/>
        </authorList>
    </citation>
    <scope>NUCLEOTIDE SEQUENCE [LARGE SCALE GENOMIC DNA]</scope>
    <source>
        <strain evidence="8 9">7K107</strain>
    </source>
</reference>
<gene>
    <name evidence="8" type="ORF">C1I98_33715</name>
</gene>
<name>A0A2W2FEB3_9ACTN</name>
<feature type="transmembrane region" description="Helical" evidence="6">
    <location>
        <begin position="12"/>
        <end position="36"/>
    </location>
</feature>
<feature type="transmembrane region" description="Helical" evidence="6">
    <location>
        <begin position="137"/>
        <end position="159"/>
    </location>
</feature>
<comment type="similarity">
    <text evidence="6">Belongs to the ABC-2 integral membrane protein family.</text>
</comment>
<dbReference type="InterPro" id="IPR047817">
    <property type="entry name" value="ABC2_TM_bact-type"/>
</dbReference>
<keyword evidence="9" id="KW-1185">Reference proteome</keyword>
<dbReference type="PROSITE" id="PS51012">
    <property type="entry name" value="ABC_TM2"/>
    <property type="match status" value="1"/>
</dbReference>
<feature type="transmembrane region" description="Helical" evidence="6">
    <location>
        <begin position="166"/>
        <end position="183"/>
    </location>
</feature>
<dbReference type="AlphaFoldDB" id="A0A2W2FEB3"/>
<dbReference type="RefSeq" id="WP_111171394.1">
    <property type="nucleotide sequence ID" value="NZ_POUA01000426.1"/>
</dbReference>
<dbReference type="Pfam" id="PF01061">
    <property type="entry name" value="ABC2_membrane"/>
    <property type="match status" value="1"/>
</dbReference>
<evidence type="ECO:0000313" key="8">
    <source>
        <dbReference type="EMBL" id="PZG26885.1"/>
    </source>
</evidence>
<evidence type="ECO:0000313" key="9">
    <source>
        <dbReference type="Proteomes" id="UP000248544"/>
    </source>
</evidence>
<feature type="transmembrane region" description="Helical" evidence="6">
    <location>
        <begin position="56"/>
        <end position="80"/>
    </location>
</feature>
<comment type="subcellular location">
    <subcellularLocation>
        <location evidence="6">Cell membrane</location>
        <topology evidence="6">Multi-pass membrane protein</topology>
    </subcellularLocation>
    <subcellularLocation>
        <location evidence="1">Membrane</location>
        <topology evidence="1">Multi-pass membrane protein</topology>
    </subcellularLocation>
</comment>
<dbReference type="InterPro" id="IPR052902">
    <property type="entry name" value="ABC-2_transporter"/>
</dbReference>
<feature type="transmembrane region" description="Helical" evidence="6">
    <location>
        <begin position="219"/>
        <end position="240"/>
    </location>
</feature>